<dbReference type="Proteomes" id="UP000092598">
    <property type="component" value="Chromosome"/>
</dbReference>
<accession>A0A1B1MJ67</accession>
<reference evidence="8 9" key="1">
    <citation type="submission" date="2016-07" db="EMBL/GenBank/DDBJ databases">
        <title>Enhancement of antibiotic productionsby engineered nitrateutilization in actinobacteria.</title>
        <authorList>
            <person name="Meng S.C."/>
        </authorList>
    </citation>
    <scope>NUCLEOTIDE SEQUENCE [LARGE SCALE GENOMIC DNA]</scope>
    <source>
        <strain evidence="8 9">NRRL 2936</strain>
    </source>
</reference>
<keyword evidence="9" id="KW-1185">Reference proteome</keyword>
<dbReference type="KEGG" id="sls:SLINC_6441"/>
<evidence type="ECO:0000313" key="8">
    <source>
        <dbReference type="EMBL" id="ANS68665.1"/>
    </source>
</evidence>
<dbReference type="STRING" id="1915.SLINC_6441"/>
<evidence type="ECO:0000256" key="1">
    <source>
        <dbReference type="ARBA" id="ARBA00004141"/>
    </source>
</evidence>
<dbReference type="Gene3D" id="1.20.1540.10">
    <property type="entry name" value="Rhomboid-like"/>
    <property type="match status" value="1"/>
</dbReference>
<proteinExistence type="predicted"/>
<keyword evidence="5" id="KW-1133">Transmembrane helix</keyword>
<dbReference type="SUPFAM" id="SSF144091">
    <property type="entry name" value="Rhomboid-like"/>
    <property type="match status" value="1"/>
</dbReference>
<dbReference type="PATRIC" id="fig|1915.4.peg.7115"/>
<evidence type="ECO:0000259" key="7">
    <source>
        <dbReference type="Pfam" id="PF01694"/>
    </source>
</evidence>
<dbReference type="PANTHER" id="PTHR43066:SF26">
    <property type="entry name" value="RHOMBOID PROTEASE GLPG"/>
    <property type="match status" value="1"/>
</dbReference>
<dbReference type="OrthoDB" id="9814037at2"/>
<keyword evidence="2" id="KW-1003">Cell membrane</keyword>
<gene>
    <name evidence="8" type="ORF">SLINC_6441</name>
</gene>
<dbReference type="Pfam" id="PF01694">
    <property type="entry name" value="Rhomboid"/>
    <property type="match status" value="1"/>
</dbReference>
<dbReference type="RefSeq" id="WP_067441534.1">
    <property type="nucleotide sequence ID" value="NZ_CP016438.1"/>
</dbReference>
<evidence type="ECO:0000313" key="9">
    <source>
        <dbReference type="Proteomes" id="UP000092598"/>
    </source>
</evidence>
<feature type="domain" description="Peptidase S54 rhomboid" evidence="7">
    <location>
        <begin position="104"/>
        <end position="250"/>
    </location>
</feature>
<evidence type="ECO:0000256" key="5">
    <source>
        <dbReference type="ARBA" id="ARBA00022989"/>
    </source>
</evidence>
<dbReference type="GO" id="GO:0004252">
    <property type="term" value="F:serine-type endopeptidase activity"/>
    <property type="evidence" value="ECO:0007669"/>
    <property type="project" value="InterPro"/>
</dbReference>
<evidence type="ECO:0000256" key="2">
    <source>
        <dbReference type="ARBA" id="ARBA00022475"/>
    </source>
</evidence>
<dbReference type="GO" id="GO:0016020">
    <property type="term" value="C:membrane"/>
    <property type="evidence" value="ECO:0007669"/>
    <property type="project" value="UniProtKB-SubCell"/>
</dbReference>
<comment type="subcellular location">
    <subcellularLocation>
        <location evidence="1">Membrane</location>
        <topology evidence="1">Multi-pass membrane protein</topology>
    </subcellularLocation>
</comment>
<evidence type="ECO:0000256" key="6">
    <source>
        <dbReference type="ARBA" id="ARBA00023136"/>
    </source>
</evidence>
<evidence type="ECO:0000256" key="4">
    <source>
        <dbReference type="ARBA" id="ARBA00022692"/>
    </source>
</evidence>
<dbReference type="InterPro" id="IPR035952">
    <property type="entry name" value="Rhomboid-like_sf"/>
</dbReference>
<dbReference type="InterPro" id="IPR022764">
    <property type="entry name" value="Peptidase_S54_rhomboid_dom"/>
</dbReference>
<sequence>MVIPVHDVNPVRRTPWVTYALIAANVLVFLSMPGLADSVTGGGSLARLCRLQEFLDHYAAVPQELIHHRMPRLVPTGDVGLSPQGNAGCVVAPPGYDKSPELSVFTAMFLHGGWLHLLGNMLFLLIFGNNIEDRMGRVRFLLFYVVCGYLASYGFAVLNAGSSDPLIGASGAIAGVLGAYLVLYPKARIWVLVPFLIFLPLRLPAWLVLGFWFVLQAVYSSGEGVSDAGTVAYAAHIVGFVAGMAIAWPLKPGTPPPPEPRGLLFGRRARPRW</sequence>
<keyword evidence="6" id="KW-0472">Membrane</keyword>
<organism evidence="8 9">
    <name type="scientific">Streptomyces lincolnensis</name>
    <dbReference type="NCBI Taxonomy" id="1915"/>
    <lineage>
        <taxon>Bacteria</taxon>
        <taxon>Bacillati</taxon>
        <taxon>Actinomycetota</taxon>
        <taxon>Actinomycetes</taxon>
        <taxon>Kitasatosporales</taxon>
        <taxon>Streptomycetaceae</taxon>
        <taxon>Streptomyces</taxon>
    </lineage>
</organism>
<dbReference type="EMBL" id="CP016438">
    <property type="protein sequence ID" value="ANS68665.1"/>
    <property type="molecule type" value="Genomic_DNA"/>
</dbReference>
<evidence type="ECO:0000256" key="3">
    <source>
        <dbReference type="ARBA" id="ARBA00022519"/>
    </source>
</evidence>
<dbReference type="AlphaFoldDB" id="A0A1B1MJ67"/>
<keyword evidence="4" id="KW-0812">Transmembrane</keyword>
<keyword evidence="3" id="KW-0997">Cell inner membrane</keyword>
<dbReference type="PANTHER" id="PTHR43066">
    <property type="entry name" value="RHOMBOID-RELATED PROTEIN"/>
    <property type="match status" value="1"/>
</dbReference>
<name>A0A1B1MJ67_STRLN</name>
<protein>
    <submittedName>
        <fullName evidence="8">Integral membrane protein</fullName>
    </submittedName>
</protein>